<evidence type="ECO:0000313" key="1">
    <source>
        <dbReference type="EMBL" id="MBX57726.1"/>
    </source>
</evidence>
<proteinExistence type="predicted"/>
<dbReference type="EMBL" id="GGEC01077242">
    <property type="protein sequence ID" value="MBX57726.1"/>
    <property type="molecule type" value="Transcribed_RNA"/>
</dbReference>
<accession>A0A2P2PSK9</accession>
<sequence>MSLDCEFIIVLNQKSTHMQLYGCANNHFSSCLHVCKFNHLGVYNWFV</sequence>
<organism evidence="1">
    <name type="scientific">Rhizophora mucronata</name>
    <name type="common">Asiatic mangrove</name>
    <dbReference type="NCBI Taxonomy" id="61149"/>
    <lineage>
        <taxon>Eukaryota</taxon>
        <taxon>Viridiplantae</taxon>
        <taxon>Streptophyta</taxon>
        <taxon>Embryophyta</taxon>
        <taxon>Tracheophyta</taxon>
        <taxon>Spermatophyta</taxon>
        <taxon>Magnoliopsida</taxon>
        <taxon>eudicotyledons</taxon>
        <taxon>Gunneridae</taxon>
        <taxon>Pentapetalae</taxon>
        <taxon>rosids</taxon>
        <taxon>fabids</taxon>
        <taxon>Malpighiales</taxon>
        <taxon>Rhizophoraceae</taxon>
        <taxon>Rhizophora</taxon>
    </lineage>
</organism>
<reference evidence="1" key="1">
    <citation type="submission" date="2018-02" db="EMBL/GenBank/DDBJ databases">
        <title>Rhizophora mucronata_Transcriptome.</title>
        <authorList>
            <person name="Meera S.P."/>
            <person name="Sreeshan A."/>
            <person name="Augustine A."/>
        </authorList>
    </citation>
    <scope>NUCLEOTIDE SEQUENCE</scope>
    <source>
        <tissue evidence="1">Leaf</tissue>
    </source>
</reference>
<dbReference type="AlphaFoldDB" id="A0A2P2PSK9"/>
<name>A0A2P2PSK9_RHIMU</name>
<protein>
    <submittedName>
        <fullName evidence="1">Uncharacterized protein</fullName>
    </submittedName>
</protein>